<dbReference type="Gene3D" id="3.40.50.300">
    <property type="entry name" value="P-loop containing nucleotide triphosphate hydrolases"/>
    <property type="match status" value="1"/>
</dbReference>
<organism evidence="4">
    <name type="scientific">Leptolyngbya boryana CZ1</name>
    <dbReference type="NCBI Taxonomy" id="3060204"/>
    <lineage>
        <taxon>Bacteria</taxon>
        <taxon>Bacillati</taxon>
        <taxon>Cyanobacteriota</taxon>
        <taxon>Cyanophyceae</taxon>
        <taxon>Leptolyngbyales</taxon>
        <taxon>Leptolyngbyaceae</taxon>
        <taxon>Leptolyngbya group</taxon>
        <taxon>Leptolyngbya</taxon>
    </lineage>
</organism>
<dbReference type="CDD" id="cd05387">
    <property type="entry name" value="BY-kinase"/>
    <property type="match status" value="1"/>
</dbReference>
<keyword evidence="1" id="KW-0547">Nucleotide-binding</keyword>
<reference evidence="4" key="2">
    <citation type="submission" date="2023-07" db="EMBL/GenBank/DDBJ databases">
        <authorList>
            <person name="Bai X.-H."/>
            <person name="Wang H.-H."/>
            <person name="Wang J."/>
            <person name="Ma M.-Y."/>
            <person name="Hu H.-H."/>
            <person name="Song Z.-L."/>
            <person name="Ma H.-G."/>
            <person name="Fan Y."/>
            <person name="Du C.-Y."/>
            <person name="Xu J.-C."/>
        </authorList>
    </citation>
    <scope>NUCLEOTIDE SEQUENCE</scope>
    <source>
        <strain evidence="4">CZ1</strain>
    </source>
</reference>
<dbReference type="GO" id="GO:0005886">
    <property type="term" value="C:plasma membrane"/>
    <property type="evidence" value="ECO:0007669"/>
    <property type="project" value="TreeGrafter"/>
</dbReference>
<dbReference type="RefSeq" id="WP_316425666.1">
    <property type="nucleotide sequence ID" value="NZ_CP130144.1"/>
</dbReference>
<evidence type="ECO:0000256" key="3">
    <source>
        <dbReference type="SAM" id="Coils"/>
    </source>
</evidence>
<dbReference type="AlphaFoldDB" id="A0AA96WP56"/>
<dbReference type="EMBL" id="CP130144">
    <property type="protein sequence ID" value="WNZ43337.1"/>
    <property type="molecule type" value="Genomic_DNA"/>
</dbReference>
<dbReference type="InterPro" id="IPR005702">
    <property type="entry name" value="Wzc-like_C"/>
</dbReference>
<reference evidence="4" key="1">
    <citation type="journal article" date="2023" name="Plants (Basel)">
        <title>Genomic Analysis of Leptolyngbya boryana CZ1 Reveals Efficient Carbon Fixation Modules.</title>
        <authorList>
            <person name="Bai X."/>
            <person name="Wang H."/>
            <person name="Cheng W."/>
            <person name="Wang J."/>
            <person name="Ma M."/>
            <person name="Hu H."/>
            <person name="Song Z."/>
            <person name="Ma H."/>
            <person name="Fan Y."/>
            <person name="Du C."/>
            <person name="Xu J."/>
        </authorList>
    </citation>
    <scope>NUCLEOTIDE SEQUENCE</scope>
    <source>
        <strain evidence="4">CZ1</strain>
    </source>
</reference>
<sequence>MKPQSAPDSTLASLLQKLGHSSPQSSPDETNQAGEATWRMFQVVGMLRRKAVVIGISALAMAGLMGVRTAKNIPEFQGDFRLLVEPVTRKAQVADQLTDTKAPPPSDKGLDYSTQIEVLYSPKLLNPILKQVNKQYPGSTVESVSPKLSIVRLGETKIIEVSYRDSNPDKVMLILQNLSRGYLEYSREEQQAQLKQGIKFVAQELPKIQNRVNSLQKQLEQLRQQYNFVDPESFSQDLAKQLVSLAQQRQAMQSEIAAMQTQRAILNQQLGQAVALQQSATYQATLQKFQVLEQQITIESARFGPNAPNIQLLQRQQENLVPILLKQAAEAVGDQLAKAENALQITLARYRALSTSSDQLNQQYRQMPTVSRQYNELQRELNIATESLTRFLQTQDNLQIQAAKDDIPWQLLSEPTRPKLKPGSDPIKSMISGAVTGIMLGIALSFILEKLQNTYFTVDELKHKVKLRIVGIIPLHPGFKDGLPGLHIVDLRSVNGTASPSHQSISAGSADLKHRIKDLLNQPQPSVKPLEPSQAVEDTQIVEDPLNLNLDALKIHDQPTSHNNLDQNYWLREYDAYGFMEAFRTLHTNIQHLELDSHLSLVVSTSLPNEGGTTVAIHLAQAAAAMGKRVLLVDSHLRRGSILVDSLLGLSNSVGLSEYLSGKVSLGEAIQRLSWESNLFVMTAGDLPPDPTRLLASEKMQHLKHHLQQTFDLVLYVVPPLMGLADVKLIAMQTNGILLVTRLGKWGSAKALSSTLERLNLAHLPCVGIVANGQKNYTVDLYA</sequence>
<dbReference type="InterPro" id="IPR050445">
    <property type="entry name" value="Bact_polysacc_biosynth/exp"/>
</dbReference>
<proteinExistence type="predicted"/>
<gene>
    <name evidence="4" type="ORF">Q2T42_15895</name>
</gene>
<evidence type="ECO:0000256" key="2">
    <source>
        <dbReference type="ARBA" id="ARBA00022840"/>
    </source>
</evidence>
<keyword evidence="2" id="KW-0067">ATP-binding</keyword>
<dbReference type="SUPFAM" id="SSF52540">
    <property type="entry name" value="P-loop containing nucleoside triphosphate hydrolases"/>
    <property type="match status" value="1"/>
</dbReference>
<dbReference type="InterPro" id="IPR027417">
    <property type="entry name" value="P-loop_NTPase"/>
</dbReference>
<keyword evidence="3" id="KW-0175">Coiled coil</keyword>
<dbReference type="NCBIfam" id="TIGR01007">
    <property type="entry name" value="eps_fam"/>
    <property type="match status" value="1"/>
</dbReference>
<dbReference type="GO" id="GO:0004713">
    <property type="term" value="F:protein tyrosine kinase activity"/>
    <property type="evidence" value="ECO:0007669"/>
    <property type="project" value="TreeGrafter"/>
</dbReference>
<evidence type="ECO:0000256" key="1">
    <source>
        <dbReference type="ARBA" id="ARBA00022741"/>
    </source>
</evidence>
<name>A0AA96WP56_LEPBY</name>
<dbReference type="GO" id="GO:0005524">
    <property type="term" value="F:ATP binding"/>
    <property type="evidence" value="ECO:0007669"/>
    <property type="project" value="UniProtKB-KW"/>
</dbReference>
<protein>
    <submittedName>
        <fullName evidence="4">Polysaccharide biosynthesis tyrosine autokinase</fullName>
    </submittedName>
</protein>
<feature type="coiled-coil region" evidence="3">
    <location>
        <begin position="198"/>
        <end position="269"/>
    </location>
</feature>
<evidence type="ECO:0000313" key="4">
    <source>
        <dbReference type="EMBL" id="WNZ43337.1"/>
    </source>
</evidence>
<dbReference type="PANTHER" id="PTHR32309">
    <property type="entry name" value="TYROSINE-PROTEIN KINASE"/>
    <property type="match status" value="1"/>
</dbReference>
<dbReference type="PANTHER" id="PTHR32309:SF13">
    <property type="entry name" value="FERRIC ENTEROBACTIN TRANSPORT PROTEIN FEPE"/>
    <property type="match status" value="1"/>
</dbReference>
<accession>A0AA96WP56</accession>